<proteinExistence type="predicted"/>
<dbReference type="AlphaFoldDB" id="A0A448X806"/>
<accession>A0A448X806</accession>
<protein>
    <submittedName>
        <fullName evidence="1">Uncharacterized protein</fullName>
    </submittedName>
</protein>
<reference evidence="1" key="1">
    <citation type="submission" date="2018-11" db="EMBL/GenBank/DDBJ databases">
        <authorList>
            <consortium name="Pathogen Informatics"/>
        </authorList>
    </citation>
    <scope>NUCLEOTIDE SEQUENCE</scope>
</reference>
<comment type="caution">
    <text evidence="1">The sequence shown here is derived from an EMBL/GenBank/DDBJ whole genome shotgun (WGS) entry which is preliminary data.</text>
</comment>
<evidence type="ECO:0000313" key="2">
    <source>
        <dbReference type="Proteomes" id="UP000784294"/>
    </source>
</evidence>
<gene>
    <name evidence="1" type="ORF">PXEA_LOCUS23917</name>
</gene>
<evidence type="ECO:0000313" key="1">
    <source>
        <dbReference type="EMBL" id="VEL30477.1"/>
    </source>
</evidence>
<dbReference type="EMBL" id="CAAALY010112660">
    <property type="protein sequence ID" value="VEL30477.1"/>
    <property type="molecule type" value="Genomic_DNA"/>
</dbReference>
<organism evidence="1 2">
    <name type="scientific">Protopolystoma xenopodis</name>
    <dbReference type="NCBI Taxonomy" id="117903"/>
    <lineage>
        <taxon>Eukaryota</taxon>
        <taxon>Metazoa</taxon>
        <taxon>Spiralia</taxon>
        <taxon>Lophotrochozoa</taxon>
        <taxon>Platyhelminthes</taxon>
        <taxon>Monogenea</taxon>
        <taxon>Polyopisthocotylea</taxon>
        <taxon>Polystomatidea</taxon>
        <taxon>Polystomatidae</taxon>
        <taxon>Protopolystoma</taxon>
    </lineage>
</organism>
<sequence>MPFASPGTSSSQAAIVTNDNGMSTLHANSVAPLSRAYVTDRSALRVQVGSNTPRSVTGGGIKSINCNAQRSYSLFPISHESSTGILSQSQTSPRPFQGADLSSSAGVNDLLRPAGSSIARRISCRPGWLSCRATWGVGRSPGWLAQIRNAALVTWPN</sequence>
<keyword evidence="2" id="KW-1185">Reference proteome</keyword>
<dbReference type="Proteomes" id="UP000784294">
    <property type="component" value="Unassembled WGS sequence"/>
</dbReference>
<name>A0A448X806_9PLAT</name>